<gene>
    <name evidence="3" type="ORF">EHE19_017950</name>
</gene>
<dbReference type="Proteomes" id="UP000306409">
    <property type="component" value="Chromosome"/>
</dbReference>
<keyword evidence="4" id="KW-1185">Reference proteome</keyword>
<sequence length="83" mass="9389">MTKSEIESRICEIVQTYSQYDGDNIQLQGDLREDYGIDSISLVELLVDIESQFDITFDSSFLTYESFSTAGSIADYINEKLNG</sequence>
<evidence type="ECO:0000313" key="4">
    <source>
        <dbReference type="Proteomes" id="UP000306409"/>
    </source>
</evidence>
<dbReference type="AlphaFoldDB" id="A0A4U7JID8"/>
<dbReference type="InterPro" id="IPR006162">
    <property type="entry name" value="Ppantetheine_attach_site"/>
</dbReference>
<dbReference type="InterPro" id="IPR009081">
    <property type="entry name" value="PP-bd_ACP"/>
</dbReference>
<name>A0A4U7JID8_9FIRM</name>
<dbReference type="RefSeq" id="WP_137697467.1">
    <property type="nucleotide sequence ID" value="NZ_CP061336.1"/>
</dbReference>
<dbReference type="KEGG" id="rher:EHE19_017950"/>
<evidence type="ECO:0000256" key="1">
    <source>
        <dbReference type="ARBA" id="ARBA00022450"/>
    </source>
</evidence>
<dbReference type="InterPro" id="IPR036736">
    <property type="entry name" value="ACP-like_sf"/>
</dbReference>
<evidence type="ECO:0000256" key="2">
    <source>
        <dbReference type="ARBA" id="ARBA00022553"/>
    </source>
</evidence>
<keyword evidence="1" id="KW-0596">Phosphopantetheine</keyword>
<dbReference type="Gene3D" id="1.10.1200.10">
    <property type="entry name" value="ACP-like"/>
    <property type="match status" value="1"/>
</dbReference>
<organism evidence="3 4">
    <name type="scientific">Ruminiclostridium herbifermentans</name>
    <dbReference type="NCBI Taxonomy" id="2488810"/>
    <lineage>
        <taxon>Bacteria</taxon>
        <taxon>Bacillati</taxon>
        <taxon>Bacillota</taxon>
        <taxon>Clostridia</taxon>
        <taxon>Eubacteriales</taxon>
        <taxon>Oscillospiraceae</taxon>
        <taxon>Ruminiclostridium</taxon>
    </lineage>
</organism>
<dbReference type="Pfam" id="PF00550">
    <property type="entry name" value="PP-binding"/>
    <property type="match status" value="1"/>
</dbReference>
<accession>A0A4U7JID8</accession>
<dbReference type="PROSITE" id="PS00012">
    <property type="entry name" value="PHOSPHOPANTETHEINE"/>
    <property type="match status" value="1"/>
</dbReference>
<evidence type="ECO:0000313" key="3">
    <source>
        <dbReference type="EMBL" id="QNU66702.1"/>
    </source>
</evidence>
<dbReference type="EMBL" id="CP061336">
    <property type="protein sequence ID" value="QNU66702.1"/>
    <property type="molecule type" value="Genomic_DNA"/>
</dbReference>
<dbReference type="OrthoDB" id="4282095at2"/>
<dbReference type="PROSITE" id="PS50075">
    <property type="entry name" value="CARRIER"/>
    <property type="match status" value="1"/>
</dbReference>
<reference evidence="3 4" key="1">
    <citation type="submission" date="2020-09" db="EMBL/GenBank/DDBJ databases">
        <title>Characterization and genome sequencing of Ruminiclostridium sp. nov. MA18.</title>
        <authorList>
            <person name="Rettenmaier R."/>
            <person name="Kowollik M.-L."/>
            <person name="Liebl W."/>
            <person name="Zverlov V."/>
        </authorList>
    </citation>
    <scope>NUCLEOTIDE SEQUENCE [LARGE SCALE GENOMIC DNA]</scope>
    <source>
        <strain evidence="3 4">MA18</strain>
    </source>
</reference>
<proteinExistence type="predicted"/>
<keyword evidence="2" id="KW-0597">Phosphoprotein</keyword>
<dbReference type="SUPFAM" id="SSF47336">
    <property type="entry name" value="ACP-like"/>
    <property type="match status" value="1"/>
</dbReference>
<protein>
    <submittedName>
        <fullName evidence="3">Acyl carrier protein</fullName>
    </submittedName>
</protein>